<dbReference type="PANTHER" id="PTHR10258:SF8">
    <property type="entry name" value="CALCIUM-ACTIVATED POTASSIUM CHANNEL BK ALPHA SUBUNIT DOMAIN-CONTAINING PROTEIN"/>
    <property type="match status" value="1"/>
</dbReference>
<dbReference type="RefSeq" id="XP_013380409.1">
    <property type="nucleotide sequence ID" value="XM_013524955.1"/>
</dbReference>
<evidence type="ECO:0000313" key="10">
    <source>
        <dbReference type="Proteomes" id="UP000085678"/>
    </source>
</evidence>
<dbReference type="Proteomes" id="UP000085678">
    <property type="component" value="Unplaced"/>
</dbReference>
<dbReference type="InParanoid" id="A0A1S3H5J9"/>
<dbReference type="Pfam" id="PF03185">
    <property type="entry name" value="CaKB"/>
    <property type="match status" value="1"/>
</dbReference>
<evidence type="ECO:0000256" key="7">
    <source>
        <dbReference type="ARBA" id="ARBA00023180"/>
    </source>
</evidence>
<keyword evidence="5" id="KW-0406">Ion transport</keyword>
<keyword evidence="10" id="KW-1185">Reference proteome</keyword>
<dbReference type="PANTHER" id="PTHR10258">
    <property type="entry name" value="CALCIUM-ACTIVATED POTASSIUM CHANNEL SUBUNIT BETA"/>
    <property type="match status" value="1"/>
</dbReference>
<proteinExistence type="predicted"/>
<keyword evidence="4 9" id="KW-1133">Transmembrane helix</keyword>
<evidence type="ECO:0000256" key="4">
    <source>
        <dbReference type="ARBA" id="ARBA00022989"/>
    </source>
</evidence>
<dbReference type="GO" id="GO:0008076">
    <property type="term" value="C:voltage-gated potassium channel complex"/>
    <property type="evidence" value="ECO:0007669"/>
    <property type="project" value="TreeGrafter"/>
</dbReference>
<evidence type="ECO:0000313" key="11">
    <source>
        <dbReference type="RefSeq" id="XP_013380409.1"/>
    </source>
</evidence>
<evidence type="ECO:0000256" key="9">
    <source>
        <dbReference type="SAM" id="Phobius"/>
    </source>
</evidence>
<feature type="transmembrane region" description="Helical" evidence="9">
    <location>
        <begin position="7"/>
        <end position="35"/>
    </location>
</feature>
<dbReference type="KEGG" id="lak:106151612"/>
<keyword evidence="3 9" id="KW-0812">Transmembrane</keyword>
<comment type="subcellular location">
    <subcellularLocation>
        <location evidence="1">Membrane</location>
        <topology evidence="1">Multi-pass membrane protein</topology>
    </subcellularLocation>
</comment>
<accession>A0A1S3H5J9</accession>
<dbReference type="PROSITE" id="PS51257">
    <property type="entry name" value="PROKAR_LIPOPROTEIN"/>
    <property type="match status" value="1"/>
</dbReference>
<evidence type="ECO:0000256" key="8">
    <source>
        <dbReference type="ARBA" id="ARBA00023303"/>
    </source>
</evidence>
<sequence>MAKAGQVCCIVFMVLLVLFMLSCFAVGVVLAIFFVKPYVYSQSLSKSTCSYIGTEVSGADYRVCDMCDYYENAPDEYSSPSCIYPCFDIIVSYQRGTNEVFKSTLFDTVEQDRKAKGKSDRLFVNTRAWCSISSCTKFPSKNEKVVDEFRLTYGVSGRTFDCYYDQNDPNFGPIVYPERDWWPTFHSVLWPVLGIILSIVLLAVSISRYRRLKTEHW</sequence>
<evidence type="ECO:0000256" key="6">
    <source>
        <dbReference type="ARBA" id="ARBA00023136"/>
    </source>
</evidence>
<keyword evidence="8" id="KW-0407">Ion channel</keyword>
<evidence type="ECO:0000256" key="5">
    <source>
        <dbReference type="ARBA" id="ARBA00023065"/>
    </source>
</evidence>
<protein>
    <submittedName>
        <fullName evidence="11">Uncharacterized protein LOC106151612</fullName>
    </submittedName>
</protein>
<keyword evidence="2" id="KW-0813">Transport</keyword>
<dbReference type="GO" id="GO:0005513">
    <property type="term" value="P:detection of calcium ion"/>
    <property type="evidence" value="ECO:0007669"/>
    <property type="project" value="TreeGrafter"/>
</dbReference>
<reference evidence="11" key="1">
    <citation type="submission" date="2025-08" db="UniProtKB">
        <authorList>
            <consortium name="RefSeq"/>
        </authorList>
    </citation>
    <scope>IDENTIFICATION</scope>
    <source>
        <tissue evidence="11">Gonads</tissue>
    </source>
</reference>
<evidence type="ECO:0000256" key="2">
    <source>
        <dbReference type="ARBA" id="ARBA00022448"/>
    </source>
</evidence>
<dbReference type="InterPro" id="IPR003930">
    <property type="entry name" value="K_chnl_Ca-activ_BK_bsu"/>
</dbReference>
<keyword evidence="7" id="KW-0325">Glycoprotein</keyword>
<evidence type="ECO:0000256" key="3">
    <source>
        <dbReference type="ARBA" id="ARBA00022692"/>
    </source>
</evidence>
<keyword evidence="6 9" id="KW-0472">Membrane</keyword>
<dbReference type="AlphaFoldDB" id="A0A1S3H5J9"/>
<dbReference type="GO" id="GO:0015269">
    <property type="term" value="F:calcium-activated potassium channel activity"/>
    <property type="evidence" value="ECO:0007669"/>
    <property type="project" value="InterPro"/>
</dbReference>
<organism evidence="10 11">
    <name type="scientific">Lingula anatina</name>
    <name type="common">Brachiopod</name>
    <name type="synonym">Lingula unguis</name>
    <dbReference type="NCBI Taxonomy" id="7574"/>
    <lineage>
        <taxon>Eukaryota</taxon>
        <taxon>Metazoa</taxon>
        <taxon>Spiralia</taxon>
        <taxon>Lophotrochozoa</taxon>
        <taxon>Brachiopoda</taxon>
        <taxon>Linguliformea</taxon>
        <taxon>Lingulata</taxon>
        <taxon>Lingulida</taxon>
        <taxon>Linguloidea</taxon>
        <taxon>Lingulidae</taxon>
        <taxon>Lingula</taxon>
    </lineage>
</organism>
<dbReference type="GeneID" id="106151612"/>
<feature type="transmembrane region" description="Helical" evidence="9">
    <location>
        <begin position="188"/>
        <end position="206"/>
    </location>
</feature>
<dbReference type="GO" id="GO:0015459">
    <property type="term" value="F:potassium channel regulator activity"/>
    <property type="evidence" value="ECO:0007669"/>
    <property type="project" value="TreeGrafter"/>
</dbReference>
<evidence type="ECO:0000256" key="1">
    <source>
        <dbReference type="ARBA" id="ARBA00004141"/>
    </source>
</evidence>
<gene>
    <name evidence="11" type="primary">LOC106151612</name>
</gene>
<name>A0A1S3H5J9_LINAN</name>